<dbReference type="GO" id="GO:0003677">
    <property type="term" value="F:DNA binding"/>
    <property type="evidence" value="ECO:0007669"/>
    <property type="project" value="UniProtKB-KW"/>
</dbReference>
<evidence type="ECO:0000259" key="4">
    <source>
        <dbReference type="PROSITE" id="PS50943"/>
    </source>
</evidence>
<organism evidence="5 6">
    <name type="scientific">Pseudomonas putida</name>
    <name type="common">Arthrobacter siderocapsulatus</name>
    <dbReference type="NCBI Taxonomy" id="303"/>
    <lineage>
        <taxon>Bacteria</taxon>
        <taxon>Pseudomonadati</taxon>
        <taxon>Pseudomonadota</taxon>
        <taxon>Gammaproteobacteria</taxon>
        <taxon>Pseudomonadales</taxon>
        <taxon>Pseudomonadaceae</taxon>
        <taxon>Pseudomonas</taxon>
    </lineage>
</organism>
<dbReference type="PANTHER" id="PTHR40661">
    <property type="match status" value="1"/>
</dbReference>
<reference evidence="5 6" key="2">
    <citation type="submission" date="2018-03" db="EMBL/GenBank/DDBJ databases">
        <title>Draft genome of Pseudomonas putida strain KH-18-2.</title>
        <authorList>
            <person name="Yoshizawa S."/>
            <person name="Khan N.H."/>
            <person name="Nishimura M."/>
            <person name="Chiura H.X."/>
            <person name="Ogura Y."/>
            <person name="Hayashi T."/>
            <person name="Kogure K."/>
        </authorList>
    </citation>
    <scope>NUCLEOTIDE SEQUENCE [LARGE SCALE GENOMIC DNA]</scope>
    <source>
        <strain evidence="5 6">KH-18-2</strain>
    </source>
</reference>
<dbReference type="InterPro" id="IPR015927">
    <property type="entry name" value="Peptidase_S24_S26A/B/C"/>
</dbReference>
<dbReference type="InterPro" id="IPR001387">
    <property type="entry name" value="Cro/C1-type_HTH"/>
</dbReference>
<accession>A0A2S3WPY5</accession>
<dbReference type="SUPFAM" id="SSF47413">
    <property type="entry name" value="lambda repressor-like DNA-binding domains"/>
    <property type="match status" value="1"/>
</dbReference>
<dbReference type="PANTHER" id="PTHR40661:SF3">
    <property type="entry name" value="FELS-1 PROPHAGE TRANSCRIPTIONAL REGULATOR"/>
    <property type="match status" value="1"/>
</dbReference>
<dbReference type="RefSeq" id="WP_103469971.1">
    <property type="nucleotide sequence ID" value="NZ_MING01000083.1"/>
</dbReference>
<dbReference type="AlphaFoldDB" id="A0A2S3WPY5"/>
<sequence length="276" mass="30431">MELKDRLKHARRLKGLTQTELAERAGIAQASISEIERGLSRSSSHLVKIAQICGVDALWLAEGVGSIPAPTEPGYALVGEEIQKLSAADMVRQMLAKTGSGLSEEARNRLLQAAEETDSHSSGGAAKAGATHGSAGDMIRIAHYDVRGAMGGGQVTHDYPEMLRDVRVSLSHLRELGLDFKEPHHLKLVTGWGQSMAPTIKDRDPLIVDVTVREFVGDGVYFISWGGHEYIKRLQVADDEHFEMISDNPKHKDRMIRKEETYIQAKVLYVWNGNLL</sequence>
<feature type="domain" description="HTH cro/C1-type" evidence="4">
    <location>
        <begin position="7"/>
        <end position="60"/>
    </location>
</feature>
<reference evidence="5 6" key="1">
    <citation type="submission" date="2016-08" db="EMBL/GenBank/DDBJ databases">
        <authorList>
            <person name="Seilhamer J.J."/>
        </authorList>
    </citation>
    <scope>NUCLEOTIDE SEQUENCE [LARGE SCALE GENOMIC DNA]</scope>
    <source>
        <strain evidence="5 6">KH-18-2</strain>
    </source>
</reference>
<dbReference type="Gene3D" id="2.10.109.10">
    <property type="entry name" value="Umud Fragment, subunit A"/>
    <property type="match status" value="1"/>
</dbReference>
<dbReference type="PROSITE" id="PS50943">
    <property type="entry name" value="HTH_CROC1"/>
    <property type="match status" value="1"/>
</dbReference>
<dbReference type="SUPFAM" id="SSF51306">
    <property type="entry name" value="LexA/Signal peptidase"/>
    <property type="match status" value="1"/>
</dbReference>
<dbReference type="Pfam" id="PF01381">
    <property type="entry name" value="HTH_3"/>
    <property type="match status" value="1"/>
</dbReference>
<name>A0A2S3WPY5_PSEPU</name>
<dbReference type="CDD" id="cd00093">
    <property type="entry name" value="HTH_XRE"/>
    <property type="match status" value="1"/>
</dbReference>
<evidence type="ECO:0000313" key="5">
    <source>
        <dbReference type="EMBL" id="POG03498.1"/>
    </source>
</evidence>
<dbReference type="InterPro" id="IPR039418">
    <property type="entry name" value="LexA-like"/>
</dbReference>
<dbReference type="CDD" id="cd06529">
    <property type="entry name" value="S24_LexA-like"/>
    <property type="match status" value="1"/>
</dbReference>
<evidence type="ECO:0000256" key="2">
    <source>
        <dbReference type="ARBA" id="ARBA00023125"/>
    </source>
</evidence>
<dbReference type="SMART" id="SM00530">
    <property type="entry name" value="HTH_XRE"/>
    <property type="match status" value="1"/>
</dbReference>
<protein>
    <submittedName>
        <fullName evidence="5">Repressor</fullName>
    </submittedName>
</protein>
<keyword evidence="3" id="KW-0804">Transcription</keyword>
<evidence type="ECO:0000313" key="6">
    <source>
        <dbReference type="Proteomes" id="UP000237378"/>
    </source>
</evidence>
<proteinExistence type="predicted"/>
<dbReference type="Pfam" id="PF00717">
    <property type="entry name" value="Peptidase_S24"/>
    <property type="match status" value="1"/>
</dbReference>
<keyword evidence="1" id="KW-0805">Transcription regulation</keyword>
<dbReference type="Gene3D" id="1.10.260.40">
    <property type="entry name" value="lambda repressor-like DNA-binding domains"/>
    <property type="match status" value="1"/>
</dbReference>
<gene>
    <name evidence="5" type="ORF">BGP82_19700</name>
</gene>
<comment type="caution">
    <text evidence="5">The sequence shown here is derived from an EMBL/GenBank/DDBJ whole genome shotgun (WGS) entry which is preliminary data.</text>
</comment>
<dbReference type="InterPro" id="IPR036286">
    <property type="entry name" value="LexA/Signal_pep-like_sf"/>
</dbReference>
<dbReference type="InterPro" id="IPR010982">
    <property type="entry name" value="Lambda_DNA-bd_dom_sf"/>
</dbReference>
<keyword evidence="2" id="KW-0238">DNA-binding</keyword>
<evidence type="ECO:0000256" key="3">
    <source>
        <dbReference type="ARBA" id="ARBA00023163"/>
    </source>
</evidence>
<evidence type="ECO:0000256" key="1">
    <source>
        <dbReference type="ARBA" id="ARBA00023015"/>
    </source>
</evidence>
<dbReference type="Proteomes" id="UP000237378">
    <property type="component" value="Unassembled WGS sequence"/>
</dbReference>
<dbReference type="EMBL" id="MING01000083">
    <property type="protein sequence ID" value="POG03498.1"/>
    <property type="molecule type" value="Genomic_DNA"/>
</dbReference>